<dbReference type="InterPro" id="IPR001356">
    <property type="entry name" value="HD"/>
</dbReference>
<evidence type="ECO:0000256" key="4">
    <source>
        <dbReference type="ARBA" id="ARBA00023155"/>
    </source>
</evidence>
<evidence type="ECO:0000256" key="3">
    <source>
        <dbReference type="ARBA" id="ARBA00023125"/>
    </source>
</evidence>
<reference evidence="14 15" key="1">
    <citation type="submission" date="2022-03" db="EMBL/GenBank/DDBJ databases">
        <authorList>
            <person name="Nunn A."/>
            <person name="Chopra R."/>
            <person name="Nunn A."/>
            <person name="Contreras Garrido A."/>
        </authorList>
    </citation>
    <scope>NUCLEOTIDE SEQUENCE [LARGE SCALE GENOMIC DNA]</scope>
</reference>
<feature type="domain" description="Homeobox" evidence="13">
    <location>
        <begin position="21"/>
        <end position="81"/>
    </location>
</feature>
<keyword evidence="4 8" id="KW-0371">Homeobox</keyword>
<dbReference type="InterPro" id="IPR009057">
    <property type="entry name" value="Homeodomain-like_sf"/>
</dbReference>
<comment type="function">
    <text evidence="10">Transcription factor.</text>
</comment>
<dbReference type="PANTHER" id="PTHR24326">
    <property type="entry name" value="HOMEOBOX-LEUCINE ZIPPER PROTEIN"/>
    <property type="match status" value="1"/>
</dbReference>
<dbReference type="PROSITE" id="PS00027">
    <property type="entry name" value="HOMEOBOX_1"/>
    <property type="match status" value="1"/>
</dbReference>
<dbReference type="PRINTS" id="PR00031">
    <property type="entry name" value="HTHREPRESSR"/>
</dbReference>
<dbReference type="Proteomes" id="UP000836841">
    <property type="component" value="Unassembled WGS sequence"/>
</dbReference>
<protein>
    <recommendedName>
        <fullName evidence="10">Homeobox-leucine zipper protein</fullName>
    </recommendedName>
    <alternativeName>
        <fullName evidence="10">HD-ZIP protein</fullName>
    </alternativeName>
    <alternativeName>
        <fullName evidence="10">Homeodomain transcription factor</fullName>
    </alternativeName>
</protein>
<evidence type="ECO:0000256" key="10">
    <source>
        <dbReference type="RuleBase" id="RU369038"/>
    </source>
</evidence>
<keyword evidence="6 8" id="KW-0539">Nucleus</keyword>
<evidence type="ECO:0000313" key="14">
    <source>
        <dbReference type="EMBL" id="CAH2062625.1"/>
    </source>
</evidence>
<comment type="similarity">
    <text evidence="7 10">Belongs to the HD-ZIP homeobox family. Class I subfamily.</text>
</comment>
<feature type="DNA-binding region" description="Homeobox" evidence="8">
    <location>
        <begin position="23"/>
        <end position="82"/>
    </location>
</feature>
<evidence type="ECO:0000256" key="5">
    <source>
        <dbReference type="ARBA" id="ARBA00023163"/>
    </source>
</evidence>
<dbReference type="GO" id="GO:0000981">
    <property type="term" value="F:DNA-binding transcription factor activity, RNA polymerase II-specific"/>
    <property type="evidence" value="ECO:0007669"/>
    <property type="project" value="UniProtKB-UniRule"/>
</dbReference>
<evidence type="ECO:0000256" key="7">
    <source>
        <dbReference type="ARBA" id="ARBA00025748"/>
    </source>
</evidence>
<keyword evidence="2 10" id="KW-0805">Transcription regulation</keyword>
<dbReference type="PANTHER" id="PTHR24326:SF584">
    <property type="entry name" value="HOMEOBOX-LEUCINE ZIPPER PROTEIN"/>
    <property type="match status" value="1"/>
</dbReference>
<accession>A0AAU9S8D6</accession>
<evidence type="ECO:0000256" key="6">
    <source>
        <dbReference type="ARBA" id="ARBA00023242"/>
    </source>
</evidence>
<evidence type="ECO:0000256" key="2">
    <source>
        <dbReference type="ARBA" id="ARBA00023015"/>
    </source>
</evidence>
<feature type="coiled-coil region" evidence="11">
    <location>
        <begin position="80"/>
        <end position="114"/>
    </location>
</feature>
<dbReference type="EMBL" id="CAJVSB020000801">
    <property type="protein sequence ID" value="CAH2062625.1"/>
    <property type="molecule type" value="Genomic_DNA"/>
</dbReference>
<comment type="subcellular location">
    <subcellularLocation>
        <location evidence="1 8 9">Nucleus</location>
    </subcellularLocation>
</comment>
<keyword evidence="5 10" id="KW-0804">Transcription</keyword>
<evidence type="ECO:0000313" key="15">
    <source>
        <dbReference type="Proteomes" id="UP000836841"/>
    </source>
</evidence>
<proteinExistence type="inferred from homology"/>
<keyword evidence="3 8" id="KW-0238">DNA-binding</keyword>
<evidence type="ECO:0000256" key="12">
    <source>
        <dbReference type="SAM" id="MobiDB-lite"/>
    </source>
</evidence>
<dbReference type="GO" id="GO:0043565">
    <property type="term" value="F:sequence-specific DNA binding"/>
    <property type="evidence" value="ECO:0007669"/>
    <property type="project" value="TreeGrafter"/>
</dbReference>
<evidence type="ECO:0000259" key="13">
    <source>
        <dbReference type="PROSITE" id="PS50071"/>
    </source>
</evidence>
<name>A0AAU9S8D6_THLAR</name>
<feature type="region of interest" description="Disordered" evidence="12">
    <location>
        <begin position="1"/>
        <end position="20"/>
    </location>
</feature>
<evidence type="ECO:0000256" key="9">
    <source>
        <dbReference type="RuleBase" id="RU000682"/>
    </source>
</evidence>
<evidence type="ECO:0000256" key="8">
    <source>
        <dbReference type="PROSITE-ProRule" id="PRU00108"/>
    </source>
</evidence>
<keyword evidence="15" id="KW-1185">Reference proteome</keyword>
<dbReference type="AlphaFoldDB" id="A0AAU9S8D6"/>
<dbReference type="InterPro" id="IPR017970">
    <property type="entry name" value="Homeobox_CS"/>
</dbReference>
<dbReference type="GO" id="GO:0045893">
    <property type="term" value="P:positive regulation of DNA-templated transcription"/>
    <property type="evidence" value="ECO:0007669"/>
    <property type="project" value="TreeGrafter"/>
</dbReference>
<keyword evidence="11" id="KW-0175">Coiled coil</keyword>
<sequence length="204" mass="23445">MDITPAKNARMDSFQSHARKTQLKCNKKRLTQDQIRLLETSFSFNKKLDPDRKSQLAQELGLPPRQVAVWYQNKRARWKNQSLEVDYKALQVRLESVLEENERLGREVVRLKHELHKAHDVLISFNTAYNNNHSSIPSLSTSCDEVGSSGLLHDSKQHLDRELFACLIAGDQGNLTSRTVEISLLHQYLDELFNSVIIESCWGS</sequence>
<dbReference type="SUPFAM" id="SSF46689">
    <property type="entry name" value="Homeodomain-like"/>
    <property type="match status" value="1"/>
</dbReference>
<dbReference type="Pfam" id="PF00046">
    <property type="entry name" value="Homeodomain"/>
    <property type="match status" value="1"/>
</dbReference>
<comment type="caution">
    <text evidence="14">The sequence shown here is derived from an EMBL/GenBank/DDBJ whole genome shotgun (WGS) entry which is preliminary data.</text>
</comment>
<dbReference type="CDD" id="cd00086">
    <property type="entry name" value="homeodomain"/>
    <property type="match status" value="1"/>
</dbReference>
<evidence type="ECO:0000256" key="11">
    <source>
        <dbReference type="SAM" id="Coils"/>
    </source>
</evidence>
<gene>
    <name evidence="14" type="ORF">TAV2_LOCUS15088</name>
</gene>
<dbReference type="PROSITE" id="PS50071">
    <property type="entry name" value="HOMEOBOX_2"/>
    <property type="match status" value="1"/>
</dbReference>
<organism evidence="14 15">
    <name type="scientific">Thlaspi arvense</name>
    <name type="common">Field penny-cress</name>
    <dbReference type="NCBI Taxonomy" id="13288"/>
    <lineage>
        <taxon>Eukaryota</taxon>
        <taxon>Viridiplantae</taxon>
        <taxon>Streptophyta</taxon>
        <taxon>Embryophyta</taxon>
        <taxon>Tracheophyta</taxon>
        <taxon>Spermatophyta</taxon>
        <taxon>Magnoliopsida</taxon>
        <taxon>eudicotyledons</taxon>
        <taxon>Gunneridae</taxon>
        <taxon>Pentapetalae</taxon>
        <taxon>rosids</taxon>
        <taxon>malvids</taxon>
        <taxon>Brassicales</taxon>
        <taxon>Brassicaceae</taxon>
        <taxon>Thlaspideae</taxon>
        <taxon>Thlaspi</taxon>
    </lineage>
</organism>
<dbReference type="InterPro" id="IPR045224">
    <property type="entry name" value="HDZip_class_I_plant"/>
</dbReference>
<dbReference type="SMART" id="SM00389">
    <property type="entry name" value="HOX"/>
    <property type="match status" value="1"/>
</dbReference>
<evidence type="ECO:0000256" key="1">
    <source>
        <dbReference type="ARBA" id="ARBA00004123"/>
    </source>
</evidence>
<dbReference type="Gene3D" id="1.10.10.60">
    <property type="entry name" value="Homeodomain-like"/>
    <property type="match status" value="1"/>
</dbReference>
<dbReference type="InterPro" id="IPR000047">
    <property type="entry name" value="HTH_motif"/>
</dbReference>
<dbReference type="GO" id="GO:0005634">
    <property type="term" value="C:nucleus"/>
    <property type="evidence" value="ECO:0007669"/>
    <property type="project" value="UniProtKB-SubCell"/>
</dbReference>